<organism evidence="2 3">
    <name type="scientific">Flavobacterium lipolyticum</name>
    <dbReference type="NCBI Taxonomy" id="2893754"/>
    <lineage>
        <taxon>Bacteria</taxon>
        <taxon>Pseudomonadati</taxon>
        <taxon>Bacteroidota</taxon>
        <taxon>Flavobacteriia</taxon>
        <taxon>Flavobacteriales</taxon>
        <taxon>Flavobacteriaceae</taxon>
        <taxon>Flavobacterium</taxon>
    </lineage>
</organism>
<accession>A0ABS8M6J4</accession>
<dbReference type="RefSeq" id="WP_230000838.1">
    <property type="nucleotide sequence ID" value="NZ_JAJJMN010000002.1"/>
</dbReference>
<evidence type="ECO:0000313" key="3">
    <source>
        <dbReference type="Proteomes" id="UP001430700"/>
    </source>
</evidence>
<feature type="transmembrane region" description="Helical" evidence="1">
    <location>
        <begin position="6"/>
        <end position="28"/>
    </location>
</feature>
<dbReference type="EMBL" id="JAJJMN010000002">
    <property type="protein sequence ID" value="MCC9019806.1"/>
    <property type="molecule type" value="Genomic_DNA"/>
</dbReference>
<proteinExistence type="predicted"/>
<feature type="transmembrane region" description="Helical" evidence="1">
    <location>
        <begin position="75"/>
        <end position="96"/>
    </location>
</feature>
<feature type="transmembrane region" description="Helical" evidence="1">
    <location>
        <begin position="49"/>
        <end position="69"/>
    </location>
</feature>
<protein>
    <submittedName>
        <fullName evidence="2">Uncharacterized protein</fullName>
    </submittedName>
</protein>
<evidence type="ECO:0000256" key="1">
    <source>
        <dbReference type="SAM" id="Phobius"/>
    </source>
</evidence>
<keyword evidence="3" id="KW-1185">Reference proteome</keyword>
<evidence type="ECO:0000313" key="2">
    <source>
        <dbReference type="EMBL" id="MCC9019806.1"/>
    </source>
</evidence>
<comment type="caution">
    <text evidence="2">The sequence shown here is derived from an EMBL/GenBank/DDBJ whole genome shotgun (WGS) entry which is preliminary data.</text>
</comment>
<keyword evidence="1" id="KW-0472">Membrane</keyword>
<keyword evidence="1" id="KW-0812">Transmembrane</keyword>
<sequence>MKIIGYIIVISILLNLLVQFGLILRYYYPLIIQYFKNEKITWNSNYDRVITGAFIGLFYLALILSRKLLTASNELYLTIPYMTILILLTVSMYLIYRIGSKERAKNGVSSNIKNDSINKSIQDFENKYTVLELEKIFDKLVEYDFIEVIKDNESIMDKNLFVKTLSEGVLPKEPIFKLHMDNIQTKDFQKLLKNKSLKLTMPKFLQIFIIKNVTATPASISSSKSKNLNGAKKKELIESIFLG</sequence>
<name>A0ABS8M6J4_9FLAO</name>
<keyword evidence="1" id="KW-1133">Transmembrane helix</keyword>
<gene>
    <name evidence="2" type="ORF">LNQ34_18710</name>
</gene>
<reference evidence="2" key="1">
    <citation type="submission" date="2021-11" db="EMBL/GenBank/DDBJ databases">
        <title>Description of novel Flavobacterium species.</title>
        <authorList>
            <person name="Saticioglu I.B."/>
            <person name="Ay H."/>
            <person name="Altun S."/>
            <person name="Duman M."/>
        </authorList>
    </citation>
    <scope>NUCLEOTIDE SEQUENCE</scope>
    <source>
        <strain evidence="2">F-126</strain>
    </source>
</reference>
<dbReference type="Proteomes" id="UP001430700">
    <property type="component" value="Unassembled WGS sequence"/>
</dbReference>